<dbReference type="RefSeq" id="WP_102524170.1">
    <property type="nucleotide sequence ID" value="NZ_LT960612.1"/>
</dbReference>
<organism evidence="6 7">
    <name type="scientific">Vibrio tapetis subsp. tapetis</name>
    <dbReference type="NCBI Taxonomy" id="1671868"/>
    <lineage>
        <taxon>Bacteria</taxon>
        <taxon>Pseudomonadati</taxon>
        <taxon>Pseudomonadota</taxon>
        <taxon>Gammaproteobacteria</taxon>
        <taxon>Vibrionales</taxon>
        <taxon>Vibrionaceae</taxon>
        <taxon>Vibrio</taxon>
    </lineage>
</organism>
<evidence type="ECO:0000256" key="5">
    <source>
        <dbReference type="HAMAP-Rule" id="MF_00397"/>
    </source>
</evidence>
<evidence type="ECO:0000256" key="4">
    <source>
        <dbReference type="ARBA" id="ARBA00022840"/>
    </source>
</evidence>
<evidence type="ECO:0000256" key="1">
    <source>
        <dbReference type="ARBA" id="ARBA00001210"/>
    </source>
</evidence>
<dbReference type="Pfam" id="PF01874">
    <property type="entry name" value="CitG"/>
    <property type="match status" value="1"/>
</dbReference>
<gene>
    <name evidence="5 6" type="primary">citG</name>
    <name evidence="6" type="ORF">VTAP4600_B0168</name>
</gene>
<comment type="catalytic activity">
    <reaction evidence="1 5">
        <text>3'-dephospho-CoA + ATP = 2'-(5''-triphospho-alpha-D-ribosyl)-3'-dephospho-CoA + adenine</text>
        <dbReference type="Rhea" id="RHEA:15117"/>
        <dbReference type="ChEBI" id="CHEBI:16708"/>
        <dbReference type="ChEBI" id="CHEBI:30616"/>
        <dbReference type="ChEBI" id="CHEBI:57328"/>
        <dbReference type="ChEBI" id="CHEBI:61378"/>
        <dbReference type="EC" id="2.4.2.52"/>
    </reaction>
</comment>
<dbReference type="HAMAP" id="MF_00397">
    <property type="entry name" value="CitG"/>
    <property type="match status" value="1"/>
</dbReference>
<dbReference type="Proteomes" id="UP000235828">
    <property type="component" value="Chromosome B"/>
</dbReference>
<name>A0A2N8ZIQ2_9VIBR</name>
<keyword evidence="4 5" id="KW-0067">ATP-binding</keyword>
<dbReference type="KEGG" id="vta:B0168"/>
<reference evidence="6 7" key="1">
    <citation type="submission" date="2017-10" db="EMBL/GenBank/DDBJ databases">
        <authorList>
            <person name="Banno H."/>
            <person name="Chua N.-H."/>
        </authorList>
    </citation>
    <scope>NUCLEOTIDE SEQUENCE [LARGE SCALE GENOMIC DNA]</scope>
    <source>
        <strain evidence="6">Vibrio tapetis CECT4600</strain>
    </source>
</reference>
<dbReference type="GO" id="GO:0051191">
    <property type="term" value="P:prosthetic group biosynthetic process"/>
    <property type="evidence" value="ECO:0007669"/>
    <property type="project" value="TreeGrafter"/>
</dbReference>
<dbReference type="PANTHER" id="PTHR30201">
    <property type="entry name" value="TRIPHOSPHORIBOSYL-DEPHOSPHO-COA SYNTHASE"/>
    <property type="match status" value="1"/>
</dbReference>
<dbReference type="InterPro" id="IPR002736">
    <property type="entry name" value="CitG"/>
</dbReference>
<accession>A0A2N8ZIQ2</accession>
<keyword evidence="6" id="KW-0328">Glycosyltransferase</keyword>
<dbReference type="Gene3D" id="1.10.4200.10">
    <property type="entry name" value="Triphosphoribosyl-dephospho-CoA protein"/>
    <property type="match status" value="1"/>
</dbReference>
<dbReference type="GO" id="GO:0016757">
    <property type="term" value="F:glycosyltransferase activity"/>
    <property type="evidence" value="ECO:0007669"/>
    <property type="project" value="UniProtKB-KW"/>
</dbReference>
<keyword evidence="2 5" id="KW-0808">Transferase</keyword>
<proteinExistence type="inferred from homology"/>
<dbReference type="PANTHER" id="PTHR30201:SF2">
    <property type="entry name" value="2-(5''-TRIPHOSPHORIBOSYL)-3'-DEPHOSPHOCOENZYME-A SYNTHASE"/>
    <property type="match status" value="1"/>
</dbReference>
<dbReference type="EMBL" id="LT960612">
    <property type="protein sequence ID" value="SON51779.1"/>
    <property type="molecule type" value="Genomic_DNA"/>
</dbReference>
<dbReference type="EC" id="2.4.2.52" evidence="5"/>
<evidence type="ECO:0000256" key="2">
    <source>
        <dbReference type="ARBA" id="ARBA00022679"/>
    </source>
</evidence>
<evidence type="ECO:0000313" key="6">
    <source>
        <dbReference type="EMBL" id="SON51779.1"/>
    </source>
</evidence>
<sequence length="313" mass="34394">MKATRTFNLLMDDCTLFKPSTRGARNLNICELAGNLAYHAMMLEVHLTPKPGLVDCHSTGSHNDMDLNTFIASSNALHPFMKQFVNTGARMSYLPAKAILPSLRKVGIQAEKAMFEATNGVNTHKGMIFTLGLICGATGWLHSRRIGFDSLRVRSVIRACCETLVRDDLSRTHKRPVTAGERIYQQHGLTGIRGEAASGYPTIYDYALPVYKRAIKAGDSEEQAMSKTLLVLMAQNSDSNLVNRGGIAGLKLVKNYAHDLLEQDISTIQEREALMWKFDALLVEKNLSPGGSADLLAATWLLAQLDTCSCATF</sequence>
<dbReference type="NCBIfam" id="TIGR03125">
    <property type="entry name" value="citrate_citG"/>
    <property type="match status" value="1"/>
</dbReference>
<comment type="similarity">
    <text evidence="5">Belongs to the CitG/MdcB family.</text>
</comment>
<evidence type="ECO:0000256" key="3">
    <source>
        <dbReference type="ARBA" id="ARBA00022741"/>
    </source>
</evidence>
<dbReference type="InterPro" id="IPR017551">
    <property type="entry name" value="TriPribosyl-deP-CoA_syn_CitG"/>
</dbReference>
<protein>
    <recommendedName>
        <fullName evidence="5">Probable 2-(5''-triphosphoribosyl)-3'-dephosphocoenzyme-A synthase</fullName>
        <shortName evidence="5">2-(5''-triphosphoribosyl)-3'-dephospho-CoA synthase</shortName>
        <ecNumber evidence="5">2.4.2.52</ecNumber>
    </recommendedName>
</protein>
<dbReference type="OrthoDB" id="114886at2"/>
<keyword evidence="3 5" id="KW-0547">Nucleotide-binding</keyword>
<dbReference type="GO" id="GO:0005524">
    <property type="term" value="F:ATP binding"/>
    <property type="evidence" value="ECO:0007669"/>
    <property type="project" value="UniProtKB-KW"/>
</dbReference>
<keyword evidence="7" id="KW-1185">Reference proteome</keyword>
<dbReference type="AlphaFoldDB" id="A0A2N8ZIQ2"/>
<dbReference type="GO" id="GO:0046917">
    <property type="term" value="F:triphosphoribosyl-dephospho-CoA synthase activity"/>
    <property type="evidence" value="ECO:0007669"/>
    <property type="project" value="UniProtKB-UniRule"/>
</dbReference>
<evidence type="ECO:0000313" key="7">
    <source>
        <dbReference type="Proteomes" id="UP000235828"/>
    </source>
</evidence>